<evidence type="ECO:0000256" key="2">
    <source>
        <dbReference type="ARBA" id="ARBA00022679"/>
    </source>
</evidence>
<organism evidence="5 6">
    <name type="scientific">Aliarcobacter cryaerophilus</name>
    <dbReference type="NCBI Taxonomy" id="28198"/>
    <lineage>
        <taxon>Bacteria</taxon>
        <taxon>Pseudomonadati</taxon>
        <taxon>Campylobacterota</taxon>
        <taxon>Epsilonproteobacteria</taxon>
        <taxon>Campylobacterales</taxon>
        <taxon>Arcobacteraceae</taxon>
        <taxon>Aliarcobacter</taxon>
    </lineage>
</organism>
<reference evidence="5 6" key="1">
    <citation type="submission" date="2017-09" db="EMBL/GenBank/DDBJ databases">
        <title>Reassesment of A. cryaerophilus.</title>
        <authorList>
            <person name="Perez-Cataluna A."/>
            <person name="Collado L."/>
            <person name="Salgado O."/>
            <person name="Lefinanco V."/>
            <person name="Figueras M.J."/>
        </authorList>
    </citation>
    <scope>NUCLEOTIDE SEQUENCE [LARGE SCALE GENOMIC DNA]</scope>
    <source>
        <strain evidence="5 6">LMG 9065</strain>
    </source>
</reference>
<dbReference type="InterPro" id="IPR029063">
    <property type="entry name" value="SAM-dependent_MTases_sf"/>
</dbReference>
<comment type="caution">
    <text evidence="5">The sequence shown here is derived from an EMBL/GenBank/DDBJ whole genome shotgun (WGS) entry which is preliminary data.</text>
</comment>
<sequence>MNQFGDLYSQYYDLLYSDKDYISEVKYVDSLIKANGKNTKTLLDMGCGTGKHAELFCDMGYEVHGIDLSKGMLKIAESRRKNKGDSLSFSQSNIQNLSLNKKFDVVISLFHVMSYQNSNSELIKAFEVAKNHLNNDGIFVFDFWYGPAVLTDLPTTRVKRLENENIKVTRIAEPVIYAKKNIVDVNYDIFIEDKVSNKIIEKKELHKMRYFFDTELEMICEKVGFKILNKFEWLSKKKPNFSSWNVVWIIKN</sequence>
<dbReference type="PANTHER" id="PTHR43464:SF19">
    <property type="entry name" value="UBIQUINONE BIOSYNTHESIS O-METHYLTRANSFERASE, MITOCHONDRIAL"/>
    <property type="match status" value="1"/>
</dbReference>
<keyword evidence="2 5" id="KW-0808">Transferase</keyword>
<keyword evidence="3" id="KW-0949">S-adenosyl-L-methionine</keyword>
<keyword evidence="1 5" id="KW-0489">Methyltransferase</keyword>
<dbReference type="SUPFAM" id="SSF53335">
    <property type="entry name" value="S-adenosyl-L-methionine-dependent methyltransferases"/>
    <property type="match status" value="1"/>
</dbReference>
<evidence type="ECO:0000313" key="6">
    <source>
        <dbReference type="Proteomes" id="UP000239151"/>
    </source>
</evidence>
<gene>
    <name evidence="5" type="ORF">CJ670_04045</name>
</gene>
<dbReference type="GO" id="GO:0032259">
    <property type="term" value="P:methylation"/>
    <property type="evidence" value="ECO:0007669"/>
    <property type="project" value="UniProtKB-KW"/>
</dbReference>
<dbReference type="GO" id="GO:0008168">
    <property type="term" value="F:methyltransferase activity"/>
    <property type="evidence" value="ECO:0007669"/>
    <property type="project" value="UniProtKB-KW"/>
</dbReference>
<evidence type="ECO:0000259" key="4">
    <source>
        <dbReference type="Pfam" id="PF13649"/>
    </source>
</evidence>
<dbReference type="PANTHER" id="PTHR43464">
    <property type="entry name" value="METHYLTRANSFERASE"/>
    <property type="match status" value="1"/>
</dbReference>
<evidence type="ECO:0000313" key="5">
    <source>
        <dbReference type="EMBL" id="PRM98215.1"/>
    </source>
</evidence>
<dbReference type="Pfam" id="PF13649">
    <property type="entry name" value="Methyltransf_25"/>
    <property type="match status" value="1"/>
</dbReference>
<dbReference type="InterPro" id="IPR041698">
    <property type="entry name" value="Methyltransf_25"/>
</dbReference>
<dbReference type="AlphaFoldDB" id="A0A2S9TH96"/>
<dbReference type="Gene3D" id="3.40.50.150">
    <property type="entry name" value="Vaccinia Virus protein VP39"/>
    <property type="match status" value="1"/>
</dbReference>
<accession>A0A2S9TH96</accession>
<dbReference type="CDD" id="cd02440">
    <property type="entry name" value="AdoMet_MTases"/>
    <property type="match status" value="1"/>
</dbReference>
<dbReference type="Proteomes" id="UP000239151">
    <property type="component" value="Unassembled WGS sequence"/>
</dbReference>
<proteinExistence type="predicted"/>
<protein>
    <submittedName>
        <fullName evidence="5">SAM-dependent methyltransferase</fullName>
    </submittedName>
</protein>
<dbReference type="EMBL" id="NXGI01000005">
    <property type="protein sequence ID" value="PRM98215.1"/>
    <property type="molecule type" value="Genomic_DNA"/>
</dbReference>
<name>A0A2S9TH96_9BACT</name>
<feature type="domain" description="Methyltransferase" evidence="4">
    <location>
        <begin position="43"/>
        <end position="137"/>
    </location>
</feature>
<evidence type="ECO:0000256" key="3">
    <source>
        <dbReference type="ARBA" id="ARBA00022691"/>
    </source>
</evidence>
<evidence type="ECO:0000256" key="1">
    <source>
        <dbReference type="ARBA" id="ARBA00022603"/>
    </source>
</evidence>
<dbReference type="Gene3D" id="2.20.130.10">
    <property type="entry name" value="CAC2371-like domains"/>
    <property type="match status" value="1"/>
</dbReference>